<dbReference type="GO" id="GO:0009229">
    <property type="term" value="P:thiamine diphosphate biosynthetic process"/>
    <property type="evidence" value="ECO:0007669"/>
    <property type="project" value="UniProtKB-UniPathway"/>
</dbReference>
<keyword evidence="2" id="KW-0784">Thiamine biosynthesis</keyword>
<dbReference type="GO" id="GO:0050660">
    <property type="term" value="F:flavin adenine dinucleotide binding"/>
    <property type="evidence" value="ECO:0007669"/>
    <property type="project" value="InterPro"/>
</dbReference>
<comment type="caution">
    <text evidence="7">The sequence shown here is derived from an EMBL/GenBank/DDBJ whole genome shotgun (WGS) entry which is preliminary data.</text>
</comment>
<dbReference type="EMBL" id="RZTZ01000010">
    <property type="protein sequence ID" value="RVT59101.1"/>
    <property type="molecule type" value="Genomic_DNA"/>
</dbReference>
<gene>
    <name evidence="7" type="primary">thiO</name>
    <name evidence="7" type="ORF">EM808_20170</name>
</gene>
<keyword evidence="3 7" id="KW-0560">Oxidoreductase</keyword>
<evidence type="ECO:0000256" key="4">
    <source>
        <dbReference type="ARBA" id="ARBA00049872"/>
    </source>
</evidence>
<dbReference type="Gene3D" id="3.50.50.60">
    <property type="entry name" value="FAD/NAD(P)-binding domain"/>
    <property type="match status" value="1"/>
</dbReference>
<dbReference type="PANTHER" id="PTHR13847:SF289">
    <property type="entry name" value="GLYCINE OXIDASE"/>
    <property type="match status" value="1"/>
</dbReference>
<reference evidence="7 8" key="1">
    <citation type="submission" date="2019-01" db="EMBL/GenBank/DDBJ databases">
        <title>Bacillus sp. M5HDSG1-1, whole genome shotgun sequence.</title>
        <authorList>
            <person name="Tuo L."/>
        </authorList>
    </citation>
    <scope>NUCLEOTIDE SEQUENCE [LARGE SCALE GENOMIC DNA]</scope>
    <source>
        <strain evidence="7 8">M5HDSG1-1</strain>
    </source>
</reference>
<evidence type="ECO:0000313" key="8">
    <source>
        <dbReference type="Proteomes" id="UP000288024"/>
    </source>
</evidence>
<evidence type="ECO:0000313" key="7">
    <source>
        <dbReference type="EMBL" id="RVT59101.1"/>
    </source>
</evidence>
<dbReference type="RefSeq" id="WP_127740133.1">
    <property type="nucleotide sequence ID" value="NZ_CAJCKN010000003.1"/>
</dbReference>
<dbReference type="NCBIfam" id="TIGR02352">
    <property type="entry name" value="thiamin_ThiO"/>
    <property type="match status" value="1"/>
</dbReference>
<comment type="catalytic activity">
    <reaction evidence="4">
        <text>glycine + O2 + H2O = glyoxylate + H2O2 + NH4(+)</text>
        <dbReference type="Rhea" id="RHEA:11532"/>
        <dbReference type="ChEBI" id="CHEBI:15377"/>
        <dbReference type="ChEBI" id="CHEBI:15379"/>
        <dbReference type="ChEBI" id="CHEBI:16240"/>
        <dbReference type="ChEBI" id="CHEBI:28938"/>
        <dbReference type="ChEBI" id="CHEBI:36655"/>
        <dbReference type="ChEBI" id="CHEBI:57305"/>
        <dbReference type="EC" id="1.4.3.19"/>
    </reaction>
</comment>
<sequence>MQIQKFEAAVIGGGIIGNAIAYYLSAENIQTAVMEANEVGGKTTSAAAGMLGAHSEWEEFKDVYSFVADSHYQYDSLSKQLKETCGIDIELKKGGILNLVFSEEEKRKLEAVMKLPSVQWLSKVEVYKAEKHASQEILGAVYMKDDVHVTPLSACNGFWKGALKNGAQIFEHTMVLEVVQQGTGFLIKTTNNSFYAENVIIACGVWSNKFFSEAGLQHALVPVKGECLSVINDKMPLTKTLFHEKSYIVPRNNNQLVIGATQKWNDWNELPSFGGIQEIMEKAKSLMPEISTMRPHRFWAGLRPQSFDKRPFIGEHPETKGLYFAAGHQRNGILMAPATGMMIRDLLMERSVNKDWVNAFKLDRVEKVAEGKGVLQ</sequence>
<comment type="pathway">
    <text evidence="1">Cofactor biosynthesis; thiamine diphosphate biosynthesis.</text>
</comment>
<dbReference type="UniPathway" id="UPA00060"/>
<dbReference type="EC" id="1.4.3.19" evidence="5"/>
<dbReference type="PANTHER" id="PTHR13847">
    <property type="entry name" value="SARCOSINE DEHYDROGENASE-RELATED"/>
    <property type="match status" value="1"/>
</dbReference>
<evidence type="ECO:0000256" key="2">
    <source>
        <dbReference type="ARBA" id="ARBA00022977"/>
    </source>
</evidence>
<dbReference type="GO" id="GO:0009228">
    <property type="term" value="P:thiamine biosynthetic process"/>
    <property type="evidence" value="ECO:0007669"/>
    <property type="project" value="UniProtKB-KW"/>
</dbReference>
<evidence type="ECO:0000259" key="6">
    <source>
        <dbReference type="Pfam" id="PF01266"/>
    </source>
</evidence>
<dbReference type="SUPFAM" id="SSF54373">
    <property type="entry name" value="FAD-linked reductases, C-terminal domain"/>
    <property type="match status" value="1"/>
</dbReference>
<accession>A0A437K6V7</accession>
<dbReference type="InterPro" id="IPR036188">
    <property type="entry name" value="FAD/NAD-bd_sf"/>
</dbReference>
<dbReference type="GO" id="GO:0043799">
    <property type="term" value="F:glycine oxidase activity"/>
    <property type="evidence" value="ECO:0007669"/>
    <property type="project" value="UniProtKB-EC"/>
</dbReference>
<dbReference type="SUPFAM" id="SSF51905">
    <property type="entry name" value="FAD/NAD(P)-binding domain"/>
    <property type="match status" value="1"/>
</dbReference>
<feature type="domain" description="FAD dependent oxidoreductase" evidence="6">
    <location>
        <begin position="8"/>
        <end position="346"/>
    </location>
</feature>
<dbReference type="GO" id="GO:0005737">
    <property type="term" value="C:cytoplasm"/>
    <property type="evidence" value="ECO:0007669"/>
    <property type="project" value="TreeGrafter"/>
</dbReference>
<dbReference type="Gene3D" id="3.30.9.10">
    <property type="entry name" value="D-Amino Acid Oxidase, subunit A, domain 2"/>
    <property type="match status" value="1"/>
</dbReference>
<dbReference type="InterPro" id="IPR006076">
    <property type="entry name" value="FAD-dep_OxRdtase"/>
</dbReference>
<protein>
    <recommendedName>
        <fullName evidence="5">glycine oxidase</fullName>
        <ecNumber evidence="5">1.4.3.19</ecNumber>
    </recommendedName>
</protein>
<dbReference type="GeneID" id="87618020"/>
<name>A0A437K6V7_9BACI</name>
<dbReference type="InterPro" id="IPR012727">
    <property type="entry name" value="Gly_oxidase_ThiO"/>
</dbReference>
<organism evidence="7 8">
    <name type="scientific">Niallia taxi</name>
    <dbReference type="NCBI Taxonomy" id="2499688"/>
    <lineage>
        <taxon>Bacteria</taxon>
        <taxon>Bacillati</taxon>
        <taxon>Bacillota</taxon>
        <taxon>Bacilli</taxon>
        <taxon>Bacillales</taxon>
        <taxon>Bacillaceae</taxon>
        <taxon>Niallia</taxon>
    </lineage>
</organism>
<dbReference type="AlphaFoldDB" id="A0A437K6V7"/>
<dbReference type="Pfam" id="PF01266">
    <property type="entry name" value="DAO"/>
    <property type="match status" value="1"/>
</dbReference>
<dbReference type="Proteomes" id="UP000288024">
    <property type="component" value="Unassembled WGS sequence"/>
</dbReference>
<proteinExistence type="predicted"/>
<evidence type="ECO:0000256" key="5">
    <source>
        <dbReference type="ARBA" id="ARBA00050018"/>
    </source>
</evidence>
<keyword evidence="8" id="KW-1185">Reference proteome</keyword>
<evidence type="ECO:0000256" key="1">
    <source>
        <dbReference type="ARBA" id="ARBA00004948"/>
    </source>
</evidence>
<evidence type="ECO:0000256" key="3">
    <source>
        <dbReference type="ARBA" id="ARBA00023002"/>
    </source>
</evidence>